<gene>
    <name evidence="2" type="ORF">WR25_09919</name>
</gene>
<reference evidence="2 3" key="1">
    <citation type="journal article" date="2017" name="Curr. Biol.">
        <title>Genome architecture and evolution of a unichromosomal asexual nematode.</title>
        <authorList>
            <person name="Fradin H."/>
            <person name="Zegar C."/>
            <person name="Gutwein M."/>
            <person name="Lucas J."/>
            <person name="Kovtun M."/>
            <person name="Corcoran D."/>
            <person name="Baugh L.R."/>
            <person name="Kiontke K."/>
            <person name="Gunsalus K."/>
            <person name="Fitch D.H."/>
            <person name="Piano F."/>
        </authorList>
    </citation>
    <scope>NUCLEOTIDE SEQUENCE [LARGE SCALE GENOMIC DNA]</scope>
    <source>
        <strain evidence="2">PF1309</strain>
    </source>
</reference>
<feature type="region of interest" description="Disordered" evidence="1">
    <location>
        <begin position="140"/>
        <end position="162"/>
    </location>
</feature>
<feature type="region of interest" description="Disordered" evidence="1">
    <location>
        <begin position="248"/>
        <end position="271"/>
    </location>
</feature>
<feature type="compositionally biased region" description="Polar residues" evidence="1">
    <location>
        <begin position="252"/>
        <end position="271"/>
    </location>
</feature>
<protein>
    <submittedName>
        <fullName evidence="2">Uncharacterized protein</fullName>
    </submittedName>
</protein>
<dbReference type="EMBL" id="LIAE01005927">
    <property type="protein sequence ID" value="PAV92880.1"/>
    <property type="molecule type" value="Genomic_DNA"/>
</dbReference>
<keyword evidence="3" id="KW-1185">Reference proteome</keyword>
<dbReference type="Proteomes" id="UP000218231">
    <property type="component" value="Unassembled WGS sequence"/>
</dbReference>
<name>A0A2A2M355_9BILA</name>
<dbReference type="AlphaFoldDB" id="A0A2A2M355"/>
<sequence length="339" mass="36936">MRFSRTARRLESTGSRGVGQQDHVGVAAQQCLTVDRHAVLVDPGKHIARPGGGQQRRDEPTSALAVQAPHLAVEVEHRQWLAAGCDRPGLRQVGLHRLDQCLRPRLSAQQLAEHSQVTPDMAIVVQRVAVTGRLEQVGDNPVAGQSAARGDPIAKGRGESTDHQIRPLRVQHFAGRILPGDHRHTLVAALLVGGAVVVQVGHPDHRRPRAEGEQQVGRVLVEGDDTRRRRSRPLPVLPAVAIAVRQGRCATAQGQRQQQGSTHHTPPPSINSRSAVLPPCRCLCTHCSIFLSASLRAAPCQTKWSASEHLGTKSVKQRPVNRFECFLSAVHSRQMCQKL</sequence>
<feature type="region of interest" description="Disordered" evidence="1">
    <location>
        <begin position="1"/>
        <end position="21"/>
    </location>
</feature>
<proteinExistence type="predicted"/>
<evidence type="ECO:0000313" key="2">
    <source>
        <dbReference type="EMBL" id="PAV92880.1"/>
    </source>
</evidence>
<feature type="compositionally biased region" description="Basic and acidic residues" evidence="1">
    <location>
        <begin position="152"/>
        <end position="162"/>
    </location>
</feature>
<evidence type="ECO:0000256" key="1">
    <source>
        <dbReference type="SAM" id="MobiDB-lite"/>
    </source>
</evidence>
<evidence type="ECO:0000313" key="3">
    <source>
        <dbReference type="Proteomes" id="UP000218231"/>
    </source>
</evidence>
<organism evidence="2 3">
    <name type="scientific">Diploscapter pachys</name>
    <dbReference type="NCBI Taxonomy" id="2018661"/>
    <lineage>
        <taxon>Eukaryota</taxon>
        <taxon>Metazoa</taxon>
        <taxon>Ecdysozoa</taxon>
        <taxon>Nematoda</taxon>
        <taxon>Chromadorea</taxon>
        <taxon>Rhabditida</taxon>
        <taxon>Rhabditina</taxon>
        <taxon>Rhabditomorpha</taxon>
        <taxon>Rhabditoidea</taxon>
        <taxon>Rhabditidae</taxon>
        <taxon>Diploscapter</taxon>
    </lineage>
</organism>
<accession>A0A2A2M355</accession>
<comment type="caution">
    <text evidence="2">The sequence shown here is derived from an EMBL/GenBank/DDBJ whole genome shotgun (WGS) entry which is preliminary data.</text>
</comment>